<dbReference type="RefSeq" id="WP_379185986.1">
    <property type="nucleotide sequence ID" value="NZ_JBHSOW010000001.1"/>
</dbReference>
<sequence>MKYYGKNKALEYLNNYPKLWKWMNQCRNCGHIGYKPNLPEHIHPDYAVPHLKWNDDYIRRYFKPLSVNENGFCDICNQKFIEN</sequence>
<organism evidence="1 2">
    <name type="scientific">Paenibacillus solisilvae</name>
    <dbReference type="NCBI Taxonomy" id="2486751"/>
    <lineage>
        <taxon>Bacteria</taxon>
        <taxon>Bacillati</taxon>
        <taxon>Bacillota</taxon>
        <taxon>Bacilli</taxon>
        <taxon>Bacillales</taxon>
        <taxon>Paenibacillaceae</taxon>
        <taxon>Paenibacillus</taxon>
    </lineage>
</organism>
<accession>A0ABW0VSM8</accession>
<evidence type="ECO:0000313" key="2">
    <source>
        <dbReference type="Proteomes" id="UP001596047"/>
    </source>
</evidence>
<name>A0ABW0VSM8_9BACL</name>
<evidence type="ECO:0008006" key="3">
    <source>
        <dbReference type="Google" id="ProtNLM"/>
    </source>
</evidence>
<protein>
    <recommendedName>
        <fullName evidence="3">HNH endonuclease</fullName>
    </recommendedName>
</protein>
<gene>
    <name evidence="1" type="ORF">ACFPYJ_00065</name>
</gene>
<proteinExistence type="predicted"/>
<evidence type="ECO:0000313" key="1">
    <source>
        <dbReference type="EMBL" id="MFC5647546.1"/>
    </source>
</evidence>
<reference evidence="2" key="1">
    <citation type="journal article" date="2019" name="Int. J. Syst. Evol. Microbiol.">
        <title>The Global Catalogue of Microorganisms (GCM) 10K type strain sequencing project: providing services to taxonomists for standard genome sequencing and annotation.</title>
        <authorList>
            <consortium name="The Broad Institute Genomics Platform"/>
            <consortium name="The Broad Institute Genome Sequencing Center for Infectious Disease"/>
            <person name="Wu L."/>
            <person name="Ma J."/>
        </authorList>
    </citation>
    <scope>NUCLEOTIDE SEQUENCE [LARGE SCALE GENOMIC DNA]</scope>
    <source>
        <strain evidence="2">CGMCC 1.3240</strain>
    </source>
</reference>
<comment type="caution">
    <text evidence="1">The sequence shown here is derived from an EMBL/GenBank/DDBJ whole genome shotgun (WGS) entry which is preliminary data.</text>
</comment>
<dbReference type="Proteomes" id="UP001596047">
    <property type="component" value="Unassembled WGS sequence"/>
</dbReference>
<keyword evidence="2" id="KW-1185">Reference proteome</keyword>
<dbReference type="EMBL" id="JBHSOW010000001">
    <property type="protein sequence ID" value="MFC5647546.1"/>
    <property type="molecule type" value="Genomic_DNA"/>
</dbReference>